<reference evidence="2 3" key="1">
    <citation type="submission" date="2022-12" db="EMBL/GenBank/DDBJ databases">
        <title>Chromosome-level genome of Tegillarca granosa.</title>
        <authorList>
            <person name="Kim J."/>
        </authorList>
    </citation>
    <scope>NUCLEOTIDE SEQUENCE [LARGE SCALE GENOMIC DNA]</scope>
    <source>
        <strain evidence="2">Teg-2019</strain>
        <tissue evidence="2">Adductor muscle</tissue>
    </source>
</reference>
<evidence type="ECO:0008006" key="4">
    <source>
        <dbReference type="Google" id="ProtNLM"/>
    </source>
</evidence>
<dbReference type="Proteomes" id="UP001217089">
    <property type="component" value="Unassembled WGS sequence"/>
</dbReference>
<proteinExistence type="predicted"/>
<organism evidence="2 3">
    <name type="scientific">Tegillarca granosa</name>
    <name type="common">Malaysian cockle</name>
    <name type="synonym">Anadara granosa</name>
    <dbReference type="NCBI Taxonomy" id="220873"/>
    <lineage>
        <taxon>Eukaryota</taxon>
        <taxon>Metazoa</taxon>
        <taxon>Spiralia</taxon>
        <taxon>Lophotrochozoa</taxon>
        <taxon>Mollusca</taxon>
        <taxon>Bivalvia</taxon>
        <taxon>Autobranchia</taxon>
        <taxon>Pteriomorphia</taxon>
        <taxon>Arcoida</taxon>
        <taxon>Arcoidea</taxon>
        <taxon>Arcidae</taxon>
        <taxon>Tegillarca</taxon>
    </lineage>
</organism>
<comment type="caution">
    <text evidence="2">The sequence shown here is derived from an EMBL/GenBank/DDBJ whole genome shotgun (WGS) entry which is preliminary data.</text>
</comment>
<name>A0ABQ9EM76_TEGGR</name>
<evidence type="ECO:0000313" key="3">
    <source>
        <dbReference type="Proteomes" id="UP001217089"/>
    </source>
</evidence>
<evidence type="ECO:0000256" key="1">
    <source>
        <dbReference type="SAM" id="MobiDB-lite"/>
    </source>
</evidence>
<protein>
    <recommendedName>
        <fullName evidence="4">RanBP2-type domain-containing protein</fullName>
    </recommendedName>
</protein>
<dbReference type="SUPFAM" id="SSF90209">
    <property type="entry name" value="Ran binding protein zinc finger-like"/>
    <property type="match status" value="1"/>
</dbReference>
<evidence type="ECO:0000313" key="2">
    <source>
        <dbReference type="EMBL" id="KAJ8306348.1"/>
    </source>
</evidence>
<keyword evidence="3" id="KW-1185">Reference proteome</keyword>
<feature type="region of interest" description="Disordered" evidence="1">
    <location>
        <begin position="118"/>
        <end position="160"/>
    </location>
</feature>
<dbReference type="PANTHER" id="PTHR12999:SF17">
    <property type="entry name" value="ZINC FINGER RAN-BINDING DOMAIN-CONTAINING PROTEIN 2"/>
    <property type="match status" value="1"/>
</dbReference>
<feature type="compositionally biased region" description="Basic and acidic residues" evidence="1">
    <location>
        <begin position="144"/>
        <end position="160"/>
    </location>
</feature>
<dbReference type="Gene3D" id="4.10.1060.10">
    <property type="entry name" value="Zinc finger, RanBP2-type"/>
    <property type="match status" value="1"/>
</dbReference>
<dbReference type="InterPro" id="IPR036443">
    <property type="entry name" value="Znf_RanBP2_sf"/>
</dbReference>
<sequence length="160" mass="18530">MQPVWESCGNVNWARRMTCNMCNSPKYGKQEQRTGFGGGYMERDEVVEYKDREDSDEEYDEVRLMIWKRRKIVIKRRNPIIDALVLGQDHTPDPIQDQGHAQIQDHIPHQVLTHVHGHVPVPGQDLGKTEKEVTLGLGPGQTHQEGDQQRKEEVDQDPRR</sequence>
<dbReference type="PANTHER" id="PTHR12999">
    <property type="entry name" value="ZINC FINGER RAN-BINDING DOMAIN-CONTAINING PROTEIN 2 ZRANB2-RELATED"/>
    <property type="match status" value="1"/>
</dbReference>
<gene>
    <name evidence="2" type="ORF">KUTeg_016893</name>
</gene>
<dbReference type="EMBL" id="JARBDR010000813">
    <property type="protein sequence ID" value="KAJ8306348.1"/>
    <property type="molecule type" value="Genomic_DNA"/>
</dbReference>
<accession>A0ABQ9EM76</accession>